<organism evidence="1 2">
    <name type="scientific">Artomyces pyxidatus</name>
    <dbReference type="NCBI Taxonomy" id="48021"/>
    <lineage>
        <taxon>Eukaryota</taxon>
        <taxon>Fungi</taxon>
        <taxon>Dikarya</taxon>
        <taxon>Basidiomycota</taxon>
        <taxon>Agaricomycotina</taxon>
        <taxon>Agaricomycetes</taxon>
        <taxon>Russulales</taxon>
        <taxon>Auriscalpiaceae</taxon>
        <taxon>Artomyces</taxon>
    </lineage>
</organism>
<proteinExistence type="predicted"/>
<sequence length="379" mass="40733">MASLTSHHPPIIVHPLCSTSRIVVSQIVSCDSRILYLSSWAPRSLPLHLAPLTSSFATVALSMAYRSFLANLPSDFSPFRATAVDDLYPNPMSWRDTEHPLRHCFHWVHMHDDNNQAAPAGEYYSTFETPAPSNAQLYAPIPRVAQGAAFSAMAFNSGPFTIPEAQFDTPVRPPAGQTRSPAAAHPQSQARGAPLGRPTSSQSVTEVPAPHMLFQQPAPALSAAHDQPMDGSSVSRIIALLGIKAVRSLFHPDPRPAAIACSWPGCAQGVAPDAHALYEHFVAAHCGQQSSVDCTCGRTLKLGSLRKHLKTPRHLGPWLVGRCALCGAAVARDDAMGAHLLTCPVMRDPARRAAMFARFGLRMLQLEKAGQGTSGEVRA</sequence>
<evidence type="ECO:0000313" key="1">
    <source>
        <dbReference type="EMBL" id="KAI0055112.1"/>
    </source>
</evidence>
<name>A0ACB8SFW1_9AGAM</name>
<protein>
    <submittedName>
        <fullName evidence="1">Uncharacterized protein</fullName>
    </submittedName>
</protein>
<reference evidence="1" key="2">
    <citation type="journal article" date="2022" name="New Phytol.">
        <title>Evolutionary transition to the ectomycorrhizal habit in the genomes of a hyperdiverse lineage of mushroom-forming fungi.</title>
        <authorList>
            <person name="Looney B."/>
            <person name="Miyauchi S."/>
            <person name="Morin E."/>
            <person name="Drula E."/>
            <person name="Courty P.E."/>
            <person name="Kohler A."/>
            <person name="Kuo A."/>
            <person name="LaButti K."/>
            <person name="Pangilinan J."/>
            <person name="Lipzen A."/>
            <person name="Riley R."/>
            <person name="Andreopoulos W."/>
            <person name="He G."/>
            <person name="Johnson J."/>
            <person name="Nolan M."/>
            <person name="Tritt A."/>
            <person name="Barry K.W."/>
            <person name="Grigoriev I.V."/>
            <person name="Nagy L.G."/>
            <person name="Hibbett D."/>
            <person name="Henrissat B."/>
            <person name="Matheny P.B."/>
            <person name="Labbe J."/>
            <person name="Martin F.M."/>
        </authorList>
    </citation>
    <scope>NUCLEOTIDE SEQUENCE</scope>
    <source>
        <strain evidence="1">HHB10654</strain>
    </source>
</reference>
<dbReference type="Proteomes" id="UP000814140">
    <property type="component" value="Unassembled WGS sequence"/>
</dbReference>
<accession>A0ACB8SFW1</accession>
<keyword evidence="2" id="KW-1185">Reference proteome</keyword>
<gene>
    <name evidence="1" type="ORF">BV25DRAFT_291759</name>
</gene>
<evidence type="ECO:0000313" key="2">
    <source>
        <dbReference type="Proteomes" id="UP000814140"/>
    </source>
</evidence>
<reference evidence="1" key="1">
    <citation type="submission" date="2021-03" db="EMBL/GenBank/DDBJ databases">
        <authorList>
            <consortium name="DOE Joint Genome Institute"/>
            <person name="Ahrendt S."/>
            <person name="Looney B.P."/>
            <person name="Miyauchi S."/>
            <person name="Morin E."/>
            <person name="Drula E."/>
            <person name="Courty P.E."/>
            <person name="Chicoki N."/>
            <person name="Fauchery L."/>
            <person name="Kohler A."/>
            <person name="Kuo A."/>
            <person name="Labutti K."/>
            <person name="Pangilinan J."/>
            <person name="Lipzen A."/>
            <person name="Riley R."/>
            <person name="Andreopoulos W."/>
            <person name="He G."/>
            <person name="Johnson J."/>
            <person name="Barry K.W."/>
            <person name="Grigoriev I.V."/>
            <person name="Nagy L."/>
            <person name="Hibbett D."/>
            <person name="Henrissat B."/>
            <person name="Matheny P.B."/>
            <person name="Labbe J."/>
            <person name="Martin F."/>
        </authorList>
    </citation>
    <scope>NUCLEOTIDE SEQUENCE</scope>
    <source>
        <strain evidence="1">HHB10654</strain>
    </source>
</reference>
<comment type="caution">
    <text evidence="1">The sequence shown here is derived from an EMBL/GenBank/DDBJ whole genome shotgun (WGS) entry which is preliminary data.</text>
</comment>
<dbReference type="EMBL" id="MU277311">
    <property type="protein sequence ID" value="KAI0055112.1"/>
    <property type="molecule type" value="Genomic_DNA"/>
</dbReference>